<keyword evidence="4" id="KW-1185">Reference proteome</keyword>
<dbReference type="AlphaFoldDB" id="A0A843V7M4"/>
<dbReference type="PANTHER" id="PTHR12741">
    <property type="entry name" value="LYST-INTERACTING PROTEIN LIP5 DOPAMINE RESPONSIVE PROTEIN DRG-1"/>
    <property type="match status" value="1"/>
</dbReference>
<dbReference type="InterPro" id="IPR023175">
    <property type="entry name" value="Vta1/CALS_N_sf"/>
</dbReference>
<reference evidence="3" key="1">
    <citation type="submission" date="2017-07" db="EMBL/GenBank/DDBJ databases">
        <title>Taro Niue Genome Assembly and Annotation.</title>
        <authorList>
            <person name="Atibalentja N."/>
            <person name="Keating K."/>
            <person name="Fields C.J."/>
        </authorList>
    </citation>
    <scope>NUCLEOTIDE SEQUENCE</scope>
    <source>
        <strain evidence="3">Niue_2</strain>
        <tissue evidence="3">Leaf</tissue>
    </source>
</reference>
<protein>
    <submittedName>
        <fullName evidence="3">Uncharacterized protein</fullName>
    </submittedName>
</protein>
<evidence type="ECO:0000313" key="4">
    <source>
        <dbReference type="Proteomes" id="UP000652761"/>
    </source>
</evidence>
<name>A0A843V7M4_COLES</name>
<comment type="caution">
    <text evidence="3">The sequence shown here is derived from an EMBL/GenBank/DDBJ whole genome shotgun (WGS) entry which is preliminary data.</text>
</comment>
<dbReference type="GO" id="GO:0046527">
    <property type="term" value="F:glucosyltransferase activity"/>
    <property type="evidence" value="ECO:0007669"/>
    <property type="project" value="TreeGrafter"/>
</dbReference>
<proteinExistence type="predicted"/>
<dbReference type="GO" id="GO:0012505">
    <property type="term" value="C:endomembrane system"/>
    <property type="evidence" value="ECO:0007669"/>
    <property type="project" value="UniProtKB-SubCell"/>
</dbReference>
<evidence type="ECO:0000256" key="2">
    <source>
        <dbReference type="ARBA" id="ARBA00023136"/>
    </source>
</evidence>
<organism evidence="3 4">
    <name type="scientific">Colocasia esculenta</name>
    <name type="common">Wild taro</name>
    <name type="synonym">Arum esculentum</name>
    <dbReference type="NCBI Taxonomy" id="4460"/>
    <lineage>
        <taxon>Eukaryota</taxon>
        <taxon>Viridiplantae</taxon>
        <taxon>Streptophyta</taxon>
        <taxon>Embryophyta</taxon>
        <taxon>Tracheophyta</taxon>
        <taxon>Spermatophyta</taxon>
        <taxon>Magnoliopsida</taxon>
        <taxon>Liliopsida</taxon>
        <taxon>Araceae</taxon>
        <taxon>Aroideae</taxon>
        <taxon>Colocasieae</taxon>
        <taxon>Colocasia</taxon>
    </lineage>
</organism>
<evidence type="ECO:0000256" key="1">
    <source>
        <dbReference type="ARBA" id="ARBA00004308"/>
    </source>
</evidence>
<dbReference type="OrthoDB" id="783370at2759"/>
<gene>
    <name evidence="3" type="ORF">Taro_023861</name>
</gene>
<dbReference type="Proteomes" id="UP000652761">
    <property type="component" value="Unassembled WGS sequence"/>
</dbReference>
<dbReference type="PANTHER" id="PTHR12741:SF47">
    <property type="entry name" value="CALLOSE SYNTHASE 9"/>
    <property type="match status" value="1"/>
</dbReference>
<comment type="subcellular location">
    <subcellularLocation>
        <location evidence="1">Endomembrane system</location>
    </subcellularLocation>
</comment>
<dbReference type="Gene3D" id="1.25.40.270">
    <property type="entry name" value="Vacuolar protein sorting-associated protein vta1"/>
    <property type="match status" value="1"/>
</dbReference>
<dbReference type="GO" id="GO:0005886">
    <property type="term" value="C:plasma membrane"/>
    <property type="evidence" value="ECO:0007669"/>
    <property type="project" value="TreeGrafter"/>
</dbReference>
<keyword evidence="2" id="KW-0472">Membrane</keyword>
<sequence length="535" mass="59732">MAVDMEAKGEMTASQRGRNVSEWERTRSFHVDVFDRPNVYKAFLLSINPLLHDLLRCHGADVVCAPLANGFRLLGLSQQLFLGRERSHSRSHFRKATFPNVEKMSRVEANWERLARAALRWERAGADDARRPVSGIAGNVPASLGNNLHIDEILRAADEIQEEDPNISRILCEHAYSLAQNLDPNSVGRGVLQFKTGLMSVIKQKLAKRDGGIIDRSQDIARLQEFYKQYREKHNVDQLREDEMKMRESGVFSGNLGELERKTVRRKKVFATLKVLGTVLEELTKEISPEAAKGLITEEMKRVMESDAAMTEDVVAYNIIPFDSPSTTNAIVGLPEVRAAISSLKYYRGLPKLPSEFSIPSTRSSDILDFLHCVFGFQKDNVSNQREHIIHLLANEQSWLGIPIVGEPDDLILEELVLHPSGAGFPPSLILASLCCWEREVGWLDWMASYLVATGIEGKVETVVVLRRFKEVSGAEWEVRRVTDHSFLVVGKITEEVAKMAAVGLLAVDGSSSCSAGRSGGGLFPILRQDISQWS</sequence>
<accession>A0A843V7M4</accession>
<dbReference type="EMBL" id="NMUH01001319">
    <property type="protein sequence ID" value="MQL91246.1"/>
    <property type="molecule type" value="Genomic_DNA"/>
</dbReference>
<evidence type="ECO:0000313" key="3">
    <source>
        <dbReference type="EMBL" id="MQL91246.1"/>
    </source>
</evidence>